<organism evidence="2 3">
    <name type="scientific">Paenibacillus aceris</name>
    <dbReference type="NCBI Taxonomy" id="869555"/>
    <lineage>
        <taxon>Bacteria</taxon>
        <taxon>Bacillati</taxon>
        <taxon>Bacillota</taxon>
        <taxon>Bacilli</taxon>
        <taxon>Bacillales</taxon>
        <taxon>Paenibacillaceae</taxon>
        <taxon>Paenibacillus</taxon>
    </lineage>
</organism>
<proteinExistence type="predicted"/>
<name>A0ABS4HUS0_9BACL</name>
<protein>
    <recommendedName>
        <fullName evidence="4">Small, acid-soluble spore protein gamma-type</fullName>
    </recommendedName>
</protein>
<evidence type="ECO:0000256" key="1">
    <source>
        <dbReference type="SAM" id="MobiDB-lite"/>
    </source>
</evidence>
<feature type="compositionally biased region" description="Low complexity" evidence="1">
    <location>
        <begin position="30"/>
        <end position="42"/>
    </location>
</feature>
<evidence type="ECO:0008006" key="4">
    <source>
        <dbReference type="Google" id="ProtNLM"/>
    </source>
</evidence>
<dbReference type="Proteomes" id="UP001519344">
    <property type="component" value="Unassembled WGS sequence"/>
</dbReference>
<evidence type="ECO:0000313" key="3">
    <source>
        <dbReference type="Proteomes" id="UP001519344"/>
    </source>
</evidence>
<comment type="caution">
    <text evidence="2">The sequence shown here is derived from an EMBL/GenBank/DDBJ whole genome shotgun (WGS) entry which is preliminary data.</text>
</comment>
<evidence type="ECO:0000313" key="2">
    <source>
        <dbReference type="EMBL" id="MBP1962389.1"/>
    </source>
</evidence>
<dbReference type="EMBL" id="JAGGKV010000003">
    <property type="protein sequence ID" value="MBP1962389.1"/>
    <property type="molecule type" value="Genomic_DNA"/>
</dbReference>
<keyword evidence="3" id="KW-1185">Reference proteome</keyword>
<feature type="region of interest" description="Disordered" evidence="1">
    <location>
        <begin position="1"/>
        <end position="42"/>
    </location>
</feature>
<gene>
    <name evidence="2" type="ORF">J2Z65_001588</name>
</gene>
<reference evidence="2 3" key="1">
    <citation type="submission" date="2021-03" db="EMBL/GenBank/DDBJ databases">
        <title>Genomic Encyclopedia of Type Strains, Phase IV (KMG-IV): sequencing the most valuable type-strain genomes for metagenomic binning, comparative biology and taxonomic classification.</title>
        <authorList>
            <person name="Goeker M."/>
        </authorList>
    </citation>
    <scope>NUCLEOTIDE SEQUENCE [LARGE SCALE GENOMIC DNA]</scope>
    <source>
        <strain evidence="2 3">DSM 24950</strain>
    </source>
</reference>
<dbReference type="RefSeq" id="WP_275691049.1">
    <property type="nucleotide sequence ID" value="NZ_JAAOZR010000024.1"/>
</dbReference>
<accession>A0ABS4HUS0</accession>
<sequence length="42" mass="4749">MAKNKNNKNNNMNSKVAQDVEFAAETSVANKQQQNNIQNQNK</sequence>
<feature type="compositionally biased region" description="Low complexity" evidence="1">
    <location>
        <begin position="1"/>
        <end position="15"/>
    </location>
</feature>